<evidence type="ECO:0000313" key="2">
    <source>
        <dbReference type="Proteomes" id="UP000069241"/>
    </source>
</evidence>
<reference evidence="2" key="1">
    <citation type="submission" date="2016-02" db="EMBL/GenBank/DDBJ databases">
        <authorList>
            <person name="Holder M.E."/>
            <person name="Ajami N.J."/>
            <person name="Petrosino J.F."/>
        </authorList>
    </citation>
    <scope>NUCLEOTIDE SEQUENCE [LARGE SCALE GENOMIC DNA]</scope>
    <source>
        <strain evidence="2">CCUG 45958</strain>
    </source>
</reference>
<organism evidence="1 2">
    <name type="scientific">Desulfovibrio fairfieldensis</name>
    <dbReference type="NCBI Taxonomy" id="44742"/>
    <lineage>
        <taxon>Bacteria</taxon>
        <taxon>Pseudomonadati</taxon>
        <taxon>Thermodesulfobacteriota</taxon>
        <taxon>Desulfovibrionia</taxon>
        <taxon>Desulfovibrionales</taxon>
        <taxon>Desulfovibrionaceae</taxon>
        <taxon>Desulfovibrio</taxon>
    </lineage>
</organism>
<keyword evidence="2" id="KW-1185">Reference proteome</keyword>
<gene>
    <name evidence="1" type="ORF">AXF13_04770</name>
</gene>
<proteinExistence type="predicted"/>
<dbReference type="STRING" id="44742.AXF13_04770"/>
<dbReference type="Proteomes" id="UP000069241">
    <property type="component" value="Chromosome"/>
</dbReference>
<sequence length="374" mass="41328">MITGKTLTQLVAEIERQNNAMHDLIVPSQKMEMVAYDGQTPALRIENQPDLYPVTETGHETLTARLGIPSRYYARMREQAPALLAYNVNTWLKQEGDEGASRMVRTLDGQARAVLSDKYKRLDNYEFLMTVLPVLMESGAADGHSVEVQSTEITDRRMYVQLTFAGLETEFTVNKGGRKVGEVVKAGLIMRNSEVGYGCREIQFLAYTLACTNGMVLPREIGNFATRHIGGRKGNGDIFALSRETQEADARAFALATRDAVKQMISRDNLQNLVNQMQAANGRPITGAPDAAVRELGKSFSLTEDEQAAVMRHMINDGDLSHYGLTNAITRAAQDATSYDRAIELEEIGGVFLHMPERQLVPILAATGQERKAA</sequence>
<accession>A0A109W3X9</accession>
<dbReference type="AlphaFoldDB" id="A0A109W3X9"/>
<evidence type="ECO:0008006" key="3">
    <source>
        <dbReference type="Google" id="ProtNLM"/>
    </source>
</evidence>
<evidence type="ECO:0000313" key="1">
    <source>
        <dbReference type="EMBL" id="AMD89479.1"/>
    </source>
</evidence>
<name>A0A109W3X9_9BACT</name>
<dbReference type="EMBL" id="CP014229">
    <property type="protein sequence ID" value="AMD89479.1"/>
    <property type="molecule type" value="Genomic_DNA"/>
</dbReference>
<dbReference type="KEGG" id="dfi:AXF13_04770"/>
<dbReference type="RefSeq" id="WP_062251850.1">
    <property type="nucleotide sequence ID" value="NZ_CP014229.1"/>
</dbReference>
<protein>
    <recommendedName>
        <fullName evidence="3">DUF932 domain-containing protein</fullName>
    </recommendedName>
</protein>